<keyword evidence="2" id="KW-0813">Transport</keyword>
<dbReference type="OrthoDB" id="9775268at2"/>
<dbReference type="PANTHER" id="PTHR23513">
    <property type="entry name" value="INTEGRAL MEMBRANE EFFLUX PROTEIN-RELATED"/>
    <property type="match status" value="1"/>
</dbReference>
<protein>
    <submittedName>
        <fullName evidence="8">MFS transporter</fullName>
    </submittedName>
</protein>
<dbReference type="Proteomes" id="UP000276417">
    <property type="component" value="Chromosome 1"/>
</dbReference>
<dbReference type="EMBL" id="CP034183">
    <property type="protein sequence ID" value="AZI42358.1"/>
    <property type="molecule type" value="Genomic_DNA"/>
</dbReference>
<evidence type="ECO:0000313" key="9">
    <source>
        <dbReference type="Proteomes" id="UP000276417"/>
    </source>
</evidence>
<keyword evidence="4 7" id="KW-0812">Transmembrane</keyword>
<dbReference type="KEGG" id="dph:EHF33_05995"/>
<evidence type="ECO:0000256" key="2">
    <source>
        <dbReference type="ARBA" id="ARBA00022448"/>
    </source>
</evidence>
<evidence type="ECO:0000256" key="7">
    <source>
        <dbReference type="SAM" id="Phobius"/>
    </source>
</evidence>
<keyword evidence="9" id="KW-1185">Reference proteome</keyword>
<keyword evidence="3" id="KW-1003">Cell membrane</keyword>
<dbReference type="AlphaFoldDB" id="A0A3G8YAE0"/>
<feature type="transmembrane region" description="Helical" evidence="7">
    <location>
        <begin position="109"/>
        <end position="136"/>
    </location>
</feature>
<feature type="transmembrane region" description="Helical" evidence="7">
    <location>
        <begin position="183"/>
        <end position="199"/>
    </location>
</feature>
<evidence type="ECO:0000256" key="4">
    <source>
        <dbReference type="ARBA" id="ARBA00022692"/>
    </source>
</evidence>
<feature type="transmembrane region" description="Helical" evidence="7">
    <location>
        <begin position="372"/>
        <end position="395"/>
    </location>
</feature>
<feature type="transmembrane region" description="Helical" evidence="7">
    <location>
        <begin position="346"/>
        <end position="366"/>
    </location>
</feature>
<name>A0A3G8YAE0_9DEIO</name>
<sequence>MTAPHPAQQPLKRNTSFWLWWLGSAQSAVGSSLSSVALALLVLKLSGSAGALGINLALSLLPGLLSPLMGTLIDRLPLKLPLITGNLLRGAFQLTAGGLALRGQISVEVLHVLALLTGLVGAFYAPAGMGVLPRLVAKADLPRATGLMQGTSQSMSLLGLVGGGVLVGAFGSAATLIADGVSFMVMAGLLLLVAFPARLPTTPGTFWDEFIGGLHYVRSSLVLTLLPLLGFFINAMLAPMEMMVAPRMLTLGAGAAGYGLFFGMVVGGEVLGSLAVVALGDRFKPRRISAAALGGVAVLLLLLAFTRTPTQMYTVALGLGAVLAVNNSAISLLFMSWVDSAYFGRVGSLLNMIGTAGMPLSLLLLAPGADHVPFWTMLSASGTVTLLAAAVWHWALSRPQLSSVPGENSSPSK</sequence>
<feature type="transmembrane region" description="Helical" evidence="7">
    <location>
        <begin position="258"/>
        <end position="279"/>
    </location>
</feature>
<evidence type="ECO:0000313" key="8">
    <source>
        <dbReference type="EMBL" id="AZI42358.1"/>
    </source>
</evidence>
<gene>
    <name evidence="8" type="ORF">EHF33_05995</name>
</gene>
<dbReference type="InterPro" id="IPR010290">
    <property type="entry name" value="TM_effector"/>
</dbReference>
<evidence type="ECO:0000256" key="1">
    <source>
        <dbReference type="ARBA" id="ARBA00004651"/>
    </source>
</evidence>
<feature type="transmembrane region" description="Helical" evidence="7">
    <location>
        <begin position="20"/>
        <end position="43"/>
    </location>
</feature>
<keyword evidence="5 7" id="KW-1133">Transmembrane helix</keyword>
<evidence type="ECO:0000256" key="3">
    <source>
        <dbReference type="ARBA" id="ARBA00022475"/>
    </source>
</evidence>
<proteinExistence type="predicted"/>
<feature type="transmembrane region" description="Helical" evidence="7">
    <location>
        <begin position="288"/>
        <end position="306"/>
    </location>
</feature>
<accession>A0A3G8YAE0</accession>
<dbReference type="InterPro" id="IPR036259">
    <property type="entry name" value="MFS_trans_sf"/>
</dbReference>
<feature type="transmembrane region" description="Helical" evidence="7">
    <location>
        <begin position="50"/>
        <end position="73"/>
    </location>
</feature>
<feature type="transmembrane region" description="Helical" evidence="7">
    <location>
        <begin position="220"/>
        <end position="238"/>
    </location>
</feature>
<feature type="transmembrane region" description="Helical" evidence="7">
    <location>
        <begin position="312"/>
        <end position="334"/>
    </location>
</feature>
<evidence type="ECO:0000256" key="6">
    <source>
        <dbReference type="ARBA" id="ARBA00023136"/>
    </source>
</evidence>
<dbReference type="SUPFAM" id="SSF103473">
    <property type="entry name" value="MFS general substrate transporter"/>
    <property type="match status" value="1"/>
</dbReference>
<evidence type="ECO:0000256" key="5">
    <source>
        <dbReference type="ARBA" id="ARBA00022989"/>
    </source>
</evidence>
<dbReference type="GO" id="GO:0005886">
    <property type="term" value="C:plasma membrane"/>
    <property type="evidence" value="ECO:0007669"/>
    <property type="project" value="UniProtKB-SubCell"/>
</dbReference>
<dbReference type="RefSeq" id="WP_124868791.1">
    <property type="nucleotide sequence ID" value="NZ_CP034183.1"/>
</dbReference>
<dbReference type="PANTHER" id="PTHR23513:SF11">
    <property type="entry name" value="STAPHYLOFERRIN A TRANSPORTER"/>
    <property type="match status" value="1"/>
</dbReference>
<keyword evidence="6 7" id="KW-0472">Membrane</keyword>
<dbReference type="Gene3D" id="1.20.1250.20">
    <property type="entry name" value="MFS general substrate transporter like domains"/>
    <property type="match status" value="2"/>
</dbReference>
<feature type="transmembrane region" description="Helical" evidence="7">
    <location>
        <begin position="157"/>
        <end position="177"/>
    </location>
</feature>
<reference evidence="8 9" key="1">
    <citation type="submission" date="2018-11" db="EMBL/GenBank/DDBJ databases">
        <title>Deinococcus shelandsis sp. nov., isolated from South Shetland Islands soil of Antarctica.</title>
        <authorList>
            <person name="Tian J."/>
        </authorList>
    </citation>
    <scope>NUCLEOTIDE SEQUENCE [LARGE SCALE GENOMIC DNA]</scope>
    <source>
        <strain evidence="8 9">S14-83T</strain>
    </source>
</reference>
<comment type="subcellular location">
    <subcellularLocation>
        <location evidence="1">Cell membrane</location>
        <topology evidence="1">Multi-pass membrane protein</topology>
    </subcellularLocation>
</comment>
<dbReference type="CDD" id="cd06173">
    <property type="entry name" value="MFS_MefA_like"/>
    <property type="match status" value="1"/>
</dbReference>
<organism evidence="8 9">
    <name type="scientific">Deinococcus psychrotolerans</name>
    <dbReference type="NCBI Taxonomy" id="2489213"/>
    <lineage>
        <taxon>Bacteria</taxon>
        <taxon>Thermotogati</taxon>
        <taxon>Deinococcota</taxon>
        <taxon>Deinococci</taxon>
        <taxon>Deinococcales</taxon>
        <taxon>Deinococcaceae</taxon>
        <taxon>Deinococcus</taxon>
    </lineage>
</organism>
<dbReference type="Pfam" id="PF05977">
    <property type="entry name" value="MFS_3"/>
    <property type="match status" value="1"/>
</dbReference>